<evidence type="ECO:0000313" key="2">
    <source>
        <dbReference type="EMBL" id="SDG21500.1"/>
    </source>
</evidence>
<proteinExistence type="predicted"/>
<dbReference type="EMBL" id="FNBN01000003">
    <property type="protein sequence ID" value="SDG21500.1"/>
    <property type="molecule type" value="Genomic_DNA"/>
</dbReference>
<dbReference type="Pfam" id="PF20033">
    <property type="entry name" value="DUF6438"/>
    <property type="match status" value="1"/>
</dbReference>
<dbReference type="OrthoDB" id="7172369at2"/>
<dbReference type="AlphaFoldDB" id="A0A1G7SH05"/>
<dbReference type="InterPro" id="IPR045497">
    <property type="entry name" value="DUF6438"/>
</dbReference>
<accession>A0A1G7SH05</accession>
<protein>
    <recommendedName>
        <fullName evidence="1">DUF6438 domain-containing protein</fullName>
    </recommendedName>
</protein>
<organism evidence="2 3">
    <name type="scientific">Chitinophaga filiformis</name>
    <name type="common">Myxococcus filiformis</name>
    <name type="synonym">Flexibacter filiformis</name>
    <dbReference type="NCBI Taxonomy" id="104663"/>
    <lineage>
        <taxon>Bacteria</taxon>
        <taxon>Pseudomonadati</taxon>
        <taxon>Bacteroidota</taxon>
        <taxon>Chitinophagia</taxon>
        <taxon>Chitinophagales</taxon>
        <taxon>Chitinophagaceae</taxon>
        <taxon>Chitinophaga</taxon>
    </lineage>
</organism>
<dbReference type="STRING" id="104663.SAMN04488121_103845"/>
<sequence length="103" mass="12116">MSVLEDGTAYYDAEMYNDQQGHFKTIVEKAQLDSLKQLIELSNILGLKDNYSIPVTDHPTYTLRVQYNNDQQKTIRDYGPGGPDELKKIYHFMFSLRETQHWR</sequence>
<name>A0A1G7SH05_CHIFI</name>
<feature type="domain" description="DUF6438" evidence="1">
    <location>
        <begin position="2"/>
        <end position="95"/>
    </location>
</feature>
<dbReference type="Proteomes" id="UP000199045">
    <property type="component" value="Unassembled WGS sequence"/>
</dbReference>
<evidence type="ECO:0000313" key="3">
    <source>
        <dbReference type="Proteomes" id="UP000199045"/>
    </source>
</evidence>
<evidence type="ECO:0000259" key="1">
    <source>
        <dbReference type="Pfam" id="PF20033"/>
    </source>
</evidence>
<gene>
    <name evidence="2" type="ORF">SAMN04488121_103845</name>
</gene>
<reference evidence="2 3" key="1">
    <citation type="submission" date="2016-10" db="EMBL/GenBank/DDBJ databases">
        <authorList>
            <person name="de Groot N.N."/>
        </authorList>
    </citation>
    <scope>NUCLEOTIDE SEQUENCE [LARGE SCALE GENOMIC DNA]</scope>
    <source>
        <strain evidence="2 3">DSM 527</strain>
    </source>
</reference>